<protein>
    <submittedName>
        <fullName evidence="2">Uncharacterized protein</fullName>
    </submittedName>
</protein>
<proteinExistence type="predicted"/>
<keyword evidence="1" id="KW-0472">Membrane</keyword>
<evidence type="ECO:0000313" key="2">
    <source>
        <dbReference type="EMBL" id="KAF7683456.1"/>
    </source>
</evidence>
<organism evidence="2 3">
    <name type="scientific">Astathelohania contejeani</name>
    <dbReference type="NCBI Taxonomy" id="164912"/>
    <lineage>
        <taxon>Eukaryota</taxon>
        <taxon>Fungi</taxon>
        <taxon>Fungi incertae sedis</taxon>
        <taxon>Microsporidia</taxon>
        <taxon>Astathelohaniidae</taxon>
        <taxon>Astathelohania</taxon>
    </lineage>
</organism>
<sequence>MVYEQLYIRKEKINTRMIIFKLLVYVILGVLLGCFLTISTYYIIDTYYHNHDYNNIITAYPNNTTETYPNNTTEAYLNNTTEAYPNNTTETYPNNTTEAYLNNTTEAYPNNTTETYLNNATETLGQWMNE</sequence>
<feature type="transmembrane region" description="Helical" evidence="1">
    <location>
        <begin position="22"/>
        <end position="44"/>
    </location>
</feature>
<reference evidence="2 3" key="1">
    <citation type="submission" date="2019-01" db="EMBL/GenBank/DDBJ databases">
        <title>Genomes sequencing and comparative genomics of infectious freshwater microsporidia, Cucumispora dikerogammari and Thelohania contejeani.</title>
        <authorList>
            <person name="Cormier A."/>
            <person name="Giraud I."/>
            <person name="Wattier R."/>
            <person name="Teixeira M."/>
            <person name="Grandjean F."/>
            <person name="Rigaud T."/>
            <person name="Cordaux R."/>
        </authorList>
    </citation>
    <scope>NUCLEOTIDE SEQUENCE [LARGE SCALE GENOMIC DNA]</scope>
    <source>
        <strain evidence="2">T1</strain>
        <tissue evidence="2">Spores</tissue>
    </source>
</reference>
<comment type="caution">
    <text evidence="2">The sequence shown here is derived from an EMBL/GenBank/DDBJ whole genome shotgun (WGS) entry which is preliminary data.</text>
</comment>
<evidence type="ECO:0000313" key="3">
    <source>
        <dbReference type="Proteomes" id="UP001516464"/>
    </source>
</evidence>
<dbReference type="EMBL" id="SBIQ01000085">
    <property type="protein sequence ID" value="KAF7683456.1"/>
    <property type="molecule type" value="Genomic_DNA"/>
</dbReference>
<accession>A0ABQ7HZ62</accession>
<name>A0ABQ7HZ62_9MICR</name>
<dbReference type="Proteomes" id="UP001516464">
    <property type="component" value="Unassembled WGS sequence"/>
</dbReference>
<keyword evidence="1" id="KW-0812">Transmembrane</keyword>
<keyword evidence="1" id="KW-1133">Transmembrane helix</keyword>
<gene>
    <name evidence="2" type="ORF">TCON_1332</name>
</gene>
<evidence type="ECO:0000256" key="1">
    <source>
        <dbReference type="SAM" id="Phobius"/>
    </source>
</evidence>
<keyword evidence="3" id="KW-1185">Reference proteome</keyword>